<evidence type="ECO:0000256" key="7">
    <source>
        <dbReference type="ARBA" id="ARBA00022723"/>
    </source>
</evidence>
<evidence type="ECO:0000256" key="15">
    <source>
        <dbReference type="ARBA" id="ARBA00034505"/>
    </source>
</evidence>
<evidence type="ECO:0000256" key="12">
    <source>
        <dbReference type="ARBA" id="ARBA00023136"/>
    </source>
</evidence>
<name>C4R8U8_KOMPG</name>
<evidence type="ECO:0000256" key="10">
    <source>
        <dbReference type="ARBA" id="ARBA00022927"/>
    </source>
</evidence>
<dbReference type="PANTHER" id="PTHR12888">
    <property type="entry name" value="PEROXISOME ASSEMBLY PROTEIN 12 PEROXIN-12"/>
    <property type="match status" value="1"/>
</dbReference>
<evidence type="ECO:0000256" key="13">
    <source>
        <dbReference type="ARBA" id="ARBA00023140"/>
    </source>
</evidence>
<accession>C4R8U8</accession>
<proteinExistence type="inferred from homology"/>
<dbReference type="FunCoup" id="C4R8U8">
    <property type="interactions" value="543"/>
</dbReference>
<dbReference type="RefSeq" id="XP_002494202.1">
    <property type="nucleotide sequence ID" value="XM_002494157.1"/>
</dbReference>
<dbReference type="InParanoid" id="C4R8U8"/>
<keyword evidence="13" id="KW-0576">Peroxisome</keyword>
<feature type="transmembrane region" description="Helical" evidence="16">
    <location>
        <begin position="267"/>
        <end position="288"/>
    </location>
</feature>
<keyword evidence="11 16" id="KW-1133">Transmembrane helix</keyword>
<dbReference type="GO" id="GO:0016562">
    <property type="term" value="P:protein import into peroxisome matrix, receptor recycling"/>
    <property type="evidence" value="ECO:0007669"/>
    <property type="project" value="EnsemblFungi"/>
</dbReference>
<keyword evidence="8" id="KW-0863">Zinc-finger</keyword>
<dbReference type="PANTHER" id="PTHR12888:SF0">
    <property type="entry name" value="PEROXISOME ASSEMBLY PROTEIN 12"/>
    <property type="match status" value="1"/>
</dbReference>
<keyword evidence="7" id="KW-0479">Metal-binding</keyword>
<dbReference type="GO" id="GO:0043161">
    <property type="term" value="P:proteasome-mediated ubiquitin-dependent protein catabolic process"/>
    <property type="evidence" value="ECO:0007669"/>
    <property type="project" value="EnsemblFungi"/>
</dbReference>
<dbReference type="GO" id="GO:0008270">
    <property type="term" value="F:zinc ion binding"/>
    <property type="evidence" value="ECO:0007669"/>
    <property type="project" value="UniProtKB-KW"/>
</dbReference>
<comment type="pathway">
    <text evidence="2">Protein modification; protein ubiquitination.</text>
</comment>
<keyword evidence="19" id="KW-1185">Reference proteome</keyword>
<dbReference type="OMA" id="QHYLARC"/>
<keyword evidence="10" id="KW-0653">Protein transport</keyword>
<dbReference type="SMART" id="SM00184">
    <property type="entry name" value="RING"/>
    <property type="match status" value="1"/>
</dbReference>
<dbReference type="GO" id="GO:0061630">
    <property type="term" value="F:ubiquitin protein ligase activity"/>
    <property type="evidence" value="ECO:0007669"/>
    <property type="project" value="EnsemblFungi"/>
</dbReference>
<dbReference type="PIRSF" id="PIRSF038074">
    <property type="entry name" value="Peroxisome_assembly_p12"/>
    <property type="match status" value="1"/>
</dbReference>
<evidence type="ECO:0000256" key="5">
    <source>
        <dbReference type="ARBA" id="ARBA00022448"/>
    </source>
</evidence>
<comment type="subunit">
    <text evidence="15">Component of the PEX2-PEX10-PEX12 retrotranslocation channel, composed of PEX2, PEX10 and PEX12.</text>
</comment>
<evidence type="ECO:0000259" key="17">
    <source>
        <dbReference type="SMART" id="SM00184"/>
    </source>
</evidence>
<feature type="domain" description="RING-type" evidence="17">
    <location>
        <begin position="339"/>
        <end position="383"/>
    </location>
</feature>
<comment type="subcellular location">
    <subcellularLocation>
        <location evidence="1">Peroxisome membrane</location>
        <topology evidence="1">Multi-pass membrane protein</topology>
    </subcellularLocation>
</comment>
<dbReference type="GeneID" id="8200652"/>
<dbReference type="CDD" id="cd16451">
    <property type="entry name" value="mRING_PEX12"/>
    <property type="match status" value="1"/>
</dbReference>
<dbReference type="OrthoDB" id="107372at2759"/>
<evidence type="ECO:0000256" key="16">
    <source>
        <dbReference type="SAM" id="Phobius"/>
    </source>
</evidence>
<dbReference type="GO" id="GO:0008320">
    <property type="term" value="F:protein transmembrane transporter activity"/>
    <property type="evidence" value="ECO:0007669"/>
    <property type="project" value="EnsemblFungi"/>
</dbReference>
<evidence type="ECO:0000313" key="18">
    <source>
        <dbReference type="EMBL" id="CAY72023.1"/>
    </source>
</evidence>
<keyword evidence="9" id="KW-0862">Zinc</keyword>
<comment type="similarity">
    <text evidence="3">Belongs to the pex2/pex10/pex12 family.</text>
</comment>
<evidence type="ECO:0000256" key="3">
    <source>
        <dbReference type="ARBA" id="ARBA00008704"/>
    </source>
</evidence>
<gene>
    <name evidence="18" type="ordered locus">PAS_chr4_0759</name>
</gene>
<evidence type="ECO:0000256" key="8">
    <source>
        <dbReference type="ARBA" id="ARBA00022771"/>
    </source>
</evidence>
<evidence type="ECO:0000256" key="14">
    <source>
        <dbReference type="ARBA" id="ARBA00029692"/>
    </source>
</evidence>
<keyword evidence="5" id="KW-0813">Transport</keyword>
<reference evidence="18 19" key="1">
    <citation type="journal article" date="2009" name="Nat. Biotechnol.">
        <title>Genome sequence of the recombinant protein production host Pichia pastoris.</title>
        <authorList>
            <person name="De Schutter K."/>
            <person name="Lin Y.C."/>
            <person name="Tiels P."/>
            <person name="Van Hecke A."/>
            <person name="Glinka S."/>
            <person name="Weber-Lehmann J."/>
            <person name="Rouze P."/>
            <person name="Van de Peer Y."/>
            <person name="Callewaert N."/>
        </authorList>
    </citation>
    <scope>NUCLEOTIDE SEQUENCE [LARGE SCALE GENOMIC DNA]</scope>
    <source>
        <strain evidence="19">GS115 / ATCC 20864</strain>
    </source>
</reference>
<dbReference type="InterPro" id="IPR006845">
    <property type="entry name" value="Pex_N"/>
</dbReference>
<dbReference type="eggNOG" id="KOG0826">
    <property type="taxonomic scope" value="Eukaryota"/>
</dbReference>
<evidence type="ECO:0000256" key="4">
    <source>
        <dbReference type="ARBA" id="ARBA00018980"/>
    </source>
</evidence>
<dbReference type="AlphaFoldDB" id="C4R8U8"/>
<keyword evidence="6 16" id="KW-0812">Transmembrane</keyword>
<evidence type="ECO:0000256" key="11">
    <source>
        <dbReference type="ARBA" id="ARBA00022989"/>
    </source>
</evidence>
<evidence type="ECO:0000256" key="9">
    <source>
        <dbReference type="ARBA" id="ARBA00022833"/>
    </source>
</evidence>
<keyword evidence="12 16" id="KW-0472">Membrane</keyword>
<dbReference type="SUPFAM" id="SSF57850">
    <property type="entry name" value="RING/U-box"/>
    <property type="match status" value="1"/>
</dbReference>
<dbReference type="HOGENOM" id="CLU_031067_0_0_1"/>
<evidence type="ECO:0000256" key="2">
    <source>
        <dbReference type="ARBA" id="ARBA00004906"/>
    </source>
</evidence>
<protein>
    <recommendedName>
        <fullName evidence="4">Peroxisome assembly protein 12</fullName>
    </recommendedName>
    <alternativeName>
        <fullName evidence="14">Peroxin-12</fullName>
    </alternativeName>
</protein>
<evidence type="ECO:0000256" key="1">
    <source>
        <dbReference type="ARBA" id="ARBA00004585"/>
    </source>
</evidence>
<dbReference type="GO" id="GO:1990757">
    <property type="term" value="F:ubiquitin ligase activator activity"/>
    <property type="evidence" value="ECO:0007669"/>
    <property type="project" value="EnsemblFungi"/>
</dbReference>
<dbReference type="STRING" id="644223.C4R8U8"/>
<dbReference type="GO" id="GO:0000151">
    <property type="term" value="C:ubiquitin ligase complex"/>
    <property type="evidence" value="ECO:0007669"/>
    <property type="project" value="EnsemblFungi"/>
</dbReference>
<dbReference type="Proteomes" id="UP000000314">
    <property type="component" value="Chromosome 4"/>
</dbReference>
<dbReference type="Gene3D" id="3.30.40.10">
    <property type="entry name" value="Zinc/RING finger domain, C3HC4 (zinc finger)"/>
    <property type="match status" value="1"/>
</dbReference>
<dbReference type="GO" id="GO:0044721">
    <property type="term" value="P:protein import into peroxisome matrix, substrate release"/>
    <property type="evidence" value="ECO:0007669"/>
    <property type="project" value="EnsemblFungi"/>
</dbReference>
<dbReference type="GO" id="GO:0006513">
    <property type="term" value="P:protein monoubiquitination"/>
    <property type="evidence" value="ECO:0007669"/>
    <property type="project" value="TreeGrafter"/>
</dbReference>
<dbReference type="InterPro" id="IPR017375">
    <property type="entry name" value="PEX12"/>
</dbReference>
<dbReference type="GO" id="GO:0000209">
    <property type="term" value="P:protein polyubiquitination"/>
    <property type="evidence" value="ECO:0007669"/>
    <property type="project" value="EnsemblFungi"/>
</dbReference>
<sequence length="409" mass="47578">MDFYSNLDSRSLDSETPTLFEIISAQELEKLLTPSIRYILVHYTQRYPRYLLKVANHFDELNLAIRGFIEFRQLSHWNSTFIDKFYGLKKVRNHQTISTERLQSQVPTLLEQRRRLSKTQIAVSLFEIVGVPYLRDKLDHLYDKLYPKLMMNNLDPKESLKTFVQYYFLKLYPILLSVLTTIQVLLQVLYLSGTFKSPSIIMWLFKMKYARLNSYDYNLDEQRVNKFLNKTSAGKLGTGNNRIRPITLTESLYLLYSDLTRPLKKGLLITGGTLFPASIFLLKFLEWWNSSDFATKMNKPRNPFSDSELPPPINLSKDLLADRKIKKLLKKSQSNDGTCPLCHKQITNPAVIETGYVFCYTCIFKHLTSSELDEETGGRCPITGRRLLGCRINKTTGEWTVDGIRRLMM</sequence>
<evidence type="ECO:0000256" key="6">
    <source>
        <dbReference type="ARBA" id="ARBA00022692"/>
    </source>
</evidence>
<feature type="transmembrane region" description="Helical" evidence="16">
    <location>
        <begin position="171"/>
        <end position="192"/>
    </location>
</feature>
<dbReference type="KEGG" id="ppa:PAS_chr4_0759"/>
<organism evidence="18 19">
    <name type="scientific">Komagataella phaffii (strain GS115 / ATCC 20864)</name>
    <name type="common">Yeast</name>
    <name type="synonym">Pichia pastoris</name>
    <dbReference type="NCBI Taxonomy" id="644223"/>
    <lineage>
        <taxon>Eukaryota</taxon>
        <taxon>Fungi</taxon>
        <taxon>Dikarya</taxon>
        <taxon>Ascomycota</taxon>
        <taxon>Saccharomycotina</taxon>
        <taxon>Pichiomycetes</taxon>
        <taxon>Pichiales</taxon>
        <taxon>Pichiaceae</taxon>
        <taxon>Komagataella</taxon>
    </lineage>
</organism>
<dbReference type="InterPro" id="IPR013083">
    <property type="entry name" value="Znf_RING/FYVE/PHD"/>
</dbReference>
<dbReference type="InterPro" id="IPR001841">
    <property type="entry name" value="Znf_RING"/>
</dbReference>
<evidence type="ECO:0000313" key="19">
    <source>
        <dbReference type="Proteomes" id="UP000000314"/>
    </source>
</evidence>
<dbReference type="EMBL" id="FN392322">
    <property type="protein sequence ID" value="CAY72023.1"/>
    <property type="molecule type" value="Genomic_DNA"/>
</dbReference>
<dbReference type="Pfam" id="PF04757">
    <property type="entry name" value="Pex2_Pex12"/>
    <property type="match status" value="1"/>
</dbReference>
<dbReference type="GO" id="GO:1990429">
    <property type="term" value="C:peroxisomal importomer complex"/>
    <property type="evidence" value="ECO:0007669"/>
    <property type="project" value="EnsemblFungi"/>
</dbReference>
<dbReference type="GO" id="GO:0005778">
    <property type="term" value="C:peroxisomal membrane"/>
    <property type="evidence" value="ECO:0007669"/>
    <property type="project" value="UniProtKB-SubCell"/>
</dbReference>